<accession>A0A7I9UWA2</accession>
<evidence type="ECO:0000313" key="3">
    <source>
        <dbReference type="EMBL" id="GED97050.1"/>
    </source>
</evidence>
<protein>
    <submittedName>
        <fullName evidence="3">Siderophore-interacting protein</fullName>
    </submittedName>
</protein>
<dbReference type="Gene3D" id="2.40.30.10">
    <property type="entry name" value="Translation factors"/>
    <property type="match status" value="1"/>
</dbReference>
<name>A0A7I9UWA2_9ACTN</name>
<sequence>MIRVTLGGGDLDRFEYTGFDQWFRLAIPVRDSDRLDNLPQRFGFGGLLKFMTLPKGTRPMIRNYTLRQYDPATGEIDIDFIVHGTEGVAGPWASSVEPGAQIALIDQGCGWAPVPAGKHLIVADESGMPAALGILRDMPRDADGDAIIELFDDRDRQDVDAPEGMTVHWVIRDPDSAPGTAALPALRELDLAPSLYAFAVGESAVATGVRRHLVNDRGVPKSNVTFCGYWRVGKASPG</sequence>
<dbReference type="PANTHER" id="PTHR30157:SF0">
    <property type="entry name" value="NADPH-DEPENDENT FERRIC-CHELATE REDUCTASE"/>
    <property type="match status" value="1"/>
</dbReference>
<feature type="domain" description="Siderophore-interacting FAD-binding" evidence="2">
    <location>
        <begin position="1"/>
        <end position="106"/>
    </location>
</feature>
<dbReference type="InterPro" id="IPR013113">
    <property type="entry name" value="SIP_FAD-bd"/>
</dbReference>
<dbReference type="Proteomes" id="UP000444980">
    <property type="component" value="Unassembled WGS sequence"/>
</dbReference>
<dbReference type="RefSeq" id="WP_161926434.1">
    <property type="nucleotide sequence ID" value="NZ_BJOU01000001.1"/>
</dbReference>
<gene>
    <name evidence="3" type="ORF">nbrc107697_10890</name>
</gene>
<dbReference type="PANTHER" id="PTHR30157">
    <property type="entry name" value="FERRIC REDUCTASE, NADPH-DEPENDENT"/>
    <property type="match status" value="1"/>
</dbReference>
<dbReference type="AlphaFoldDB" id="A0A7I9UWA2"/>
<keyword evidence="4" id="KW-1185">Reference proteome</keyword>
<dbReference type="InterPro" id="IPR007037">
    <property type="entry name" value="SIP_rossman_dom"/>
</dbReference>
<evidence type="ECO:0000259" key="1">
    <source>
        <dbReference type="Pfam" id="PF04954"/>
    </source>
</evidence>
<comment type="caution">
    <text evidence="3">The sequence shown here is derived from an EMBL/GenBank/DDBJ whole genome shotgun (WGS) entry which is preliminary data.</text>
</comment>
<dbReference type="InterPro" id="IPR039261">
    <property type="entry name" value="FNR_nucleotide-bd"/>
</dbReference>
<evidence type="ECO:0000259" key="2">
    <source>
        <dbReference type="Pfam" id="PF08021"/>
    </source>
</evidence>
<dbReference type="Gene3D" id="3.40.50.80">
    <property type="entry name" value="Nucleotide-binding domain of ferredoxin-NADP reductase (FNR) module"/>
    <property type="match status" value="1"/>
</dbReference>
<dbReference type="EMBL" id="BJOU01000001">
    <property type="protein sequence ID" value="GED97050.1"/>
    <property type="molecule type" value="Genomic_DNA"/>
</dbReference>
<dbReference type="Pfam" id="PF04954">
    <property type="entry name" value="SIP"/>
    <property type="match status" value="1"/>
</dbReference>
<organism evidence="3 4">
    <name type="scientific">Gordonia crocea</name>
    <dbReference type="NCBI Taxonomy" id="589162"/>
    <lineage>
        <taxon>Bacteria</taxon>
        <taxon>Bacillati</taxon>
        <taxon>Actinomycetota</taxon>
        <taxon>Actinomycetes</taxon>
        <taxon>Mycobacteriales</taxon>
        <taxon>Gordoniaceae</taxon>
        <taxon>Gordonia</taxon>
    </lineage>
</organism>
<evidence type="ECO:0000313" key="4">
    <source>
        <dbReference type="Proteomes" id="UP000444980"/>
    </source>
</evidence>
<dbReference type="CDD" id="cd06193">
    <property type="entry name" value="siderophore_interacting"/>
    <property type="match status" value="1"/>
</dbReference>
<feature type="domain" description="SIP-like Rossmann fold" evidence="1">
    <location>
        <begin position="118"/>
        <end position="232"/>
    </location>
</feature>
<dbReference type="Pfam" id="PF08021">
    <property type="entry name" value="FAD_binding_9"/>
    <property type="match status" value="1"/>
</dbReference>
<dbReference type="InterPro" id="IPR039374">
    <property type="entry name" value="SIP_fam"/>
</dbReference>
<reference evidence="4" key="1">
    <citation type="submission" date="2019-06" db="EMBL/GenBank/DDBJ databases">
        <title>Gordonia isolated from sludge of a wastewater treatment plant.</title>
        <authorList>
            <person name="Tamura T."/>
            <person name="Aoyama K."/>
            <person name="Kang Y."/>
            <person name="Saito S."/>
            <person name="Akiyama N."/>
            <person name="Yazawa K."/>
            <person name="Gonoi T."/>
            <person name="Mikami Y."/>
        </authorList>
    </citation>
    <scope>NUCLEOTIDE SEQUENCE [LARGE SCALE GENOMIC DNA]</scope>
    <source>
        <strain evidence="4">NBRC 107697</strain>
    </source>
</reference>
<dbReference type="OrthoDB" id="3291337at2"/>
<proteinExistence type="predicted"/>